<dbReference type="Pfam" id="PF08458">
    <property type="entry name" value="PH_2"/>
    <property type="match status" value="1"/>
</dbReference>
<protein>
    <recommendedName>
        <fullName evidence="5">VAN3-binding protein</fullName>
    </recommendedName>
</protein>
<feature type="domain" description="VAN3-binding protein-like auxin canalisation" evidence="1">
    <location>
        <begin position="113"/>
        <end position="141"/>
    </location>
</feature>
<dbReference type="PANTHER" id="PTHR31351:SF24">
    <property type="entry name" value="VAN3-BINDING PROTEIN-LIKE"/>
    <property type="match status" value="1"/>
</dbReference>
<accession>A0AAV7GLC3</accession>
<keyword evidence="4" id="KW-1185">Reference proteome</keyword>
<name>A0AAV7GLC3_DENCH</name>
<gene>
    <name evidence="3" type="ORF">IEQ34_014320</name>
</gene>
<evidence type="ECO:0008006" key="5">
    <source>
        <dbReference type="Google" id="ProtNLM"/>
    </source>
</evidence>
<feature type="domain" description="VAN3-binding protein-like auxin canalisation" evidence="1">
    <location>
        <begin position="158"/>
        <end position="305"/>
    </location>
</feature>
<dbReference type="GO" id="GO:0010305">
    <property type="term" value="P:leaf vascular tissue pattern formation"/>
    <property type="evidence" value="ECO:0007669"/>
    <property type="project" value="TreeGrafter"/>
</dbReference>
<dbReference type="Proteomes" id="UP000775213">
    <property type="component" value="Unassembled WGS sequence"/>
</dbReference>
<dbReference type="InterPro" id="IPR013666">
    <property type="entry name" value="PH_pln"/>
</dbReference>
<evidence type="ECO:0000313" key="3">
    <source>
        <dbReference type="EMBL" id="KAH0456413.1"/>
    </source>
</evidence>
<dbReference type="PANTHER" id="PTHR31351">
    <property type="entry name" value="EXPRESSED PROTEIN"/>
    <property type="match status" value="1"/>
</dbReference>
<dbReference type="GO" id="GO:0010087">
    <property type="term" value="P:phloem or xylem histogenesis"/>
    <property type="evidence" value="ECO:0007669"/>
    <property type="project" value="TreeGrafter"/>
</dbReference>
<dbReference type="AlphaFoldDB" id="A0AAV7GLC3"/>
<organism evidence="3 4">
    <name type="scientific">Dendrobium chrysotoxum</name>
    <name type="common">Orchid</name>
    <dbReference type="NCBI Taxonomy" id="161865"/>
    <lineage>
        <taxon>Eukaryota</taxon>
        <taxon>Viridiplantae</taxon>
        <taxon>Streptophyta</taxon>
        <taxon>Embryophyta</taxon>
        <taxon>Tracheophyta</taxon>
        <taxon>Spermatophyta</taxon>
        <taxon>Magnoliopsida</taxon>
        <taxon>Liliopsida</taxon>
        <taxon>Asparagales</taxon>
        <taxon>Orchidaceae</taxon>
        <taxon>Epidendroideae</taxon>
        <taxon>Malaxideae</taxon>
        <taxon>Dendrobiinae</taxon>
        <taxon>Dendrobium</taxon>
    </lineage>
</organism>
<dbReference type="EMBL" id="JAGFBR010000013">
    <property type="protein sequence ID" value="KAH0456413.1"/>
    <property type="molecule type" value="Genomic_DNA"/>
</dbReference>
<dbReference type="InterPro" id="IPR040269">
    <property type="entry name" value="VAB"/>
</dbReference>
<evidence type="ECO:0000259" key="2">
    <source>
        <dbReference type="Pfam" id="PF08458"/>
    </source>
</evidence>
<dbReference type="InterPro" id="IPR008546">
    <property type="entry name" value="VAN3-bd-like_auxin_canal"/>
</dbReference>
<reference evidence="3 4" key="1">
    <citation type="journal article" date="2021" name="Hortic Res">
        <title>Chromosome-scale assembly of the Dendrobium chrysotoxum genome enhances the understanding of orchid evolution.</title>
        <authorList>
            <person name="Zhang Y."/>
            <person name="Zhang G.Q."/>
            <person name="Zhang D."/>
            <person name="Liu X.D."/>
            <person name="Xu X.Y."/>
            <person name="Sun W.H."/>
            <person name="Yu X."/>
            <person name="Zhu X."/>
            <person name="Wang Z.W."/>
            <person name="Zhao X."/>
            <person name="Zhong W.Y."/>
            <person name="Chen H."/>
            <person name="Yin W.L."/>
            <person name="Huang T."/>
            <person name="Niu S.C."/>
            <person name="Liu Z.J."/>
        </authorList>
    </citation>
    <scope>NUCLEOTIDE SEQUENCE [LARGE SCALE GENOMIC DNA]</scope>
    <source>
        <strain evidence="3">Lindl</strain>
    </source>
</reference>
<feature type="domain" description="Pleckstrin-like plant" evidence="2">
    <location>
        <begin position="353"/>
        <end position="449"/>
    </location>
</feature>
<dbReference type="GO" id="GO:0009734">
    <property type="term" value="P:auxin-activated signaling pathway"/>
    <property type="evidence" value="ECO:0007669"/>
    <property type="project" value="TreeGrafter"/>
</dbReference>
<comment type="caution">
    <text evidence="3">The sequence shown here is derived from an EMBL/GenBank/DDBJ whole genome shotgun (WGS) entry which is preliminary data.</text>
</comment>
<proteinExistence type="predicted"/>
<evidence type="ECO:0000259" key="1">
    <source>
        <dbReference type="Pfam" id="PF05703"/>
    </source>
</evidence>
<dbReference type="Pfam" id="PF05703">
    <property type="entry name" value="Auxin_canalis"/>
    <property type="match status" value="2"/>
</dbReference>
<evidence type="ECO:0000313" key="4">
    <source>
        <dbReference type="Proteomes" id="UP000775213"/>
    </source>
</evidence>
<sequence>MEYLPRSLITRPKRLATCSGAFTFKNLPKIFISKNFSKAVTHLQGLTTCPSHQSTLNHSPRPGNGESTFLYGEEKKRVLSTVLGTKRSKTSPRVQEREEELDTAVSLPAIPPPQTPAEPMEFLSRSWSLSAFEISRALLAGNNKPKFVADRLPDSVHLHRGNEAAIGKWVRQGELRKEKARSKEKVRIASARIHAAVSVAGVAAAVAAEAAGMRSQNPGSKMGAALASATELLASHCVEMAEMAGAAHEQVADAVRSAVDVRSVGDLMTLTAAAATALRGAAALKQRVQREAIRGNAAAVIPYDRGSYCVSPDIWCKEGDLLKRNRNGILPLYYYSHETSSSFFRPLKSILLAGALQWKKVSLYINSKSQVIVKIKSKHIGGALSKKKKSVVYGVYDEELEWNGLEKKGRGIGVSFGLRTAEGNIVFDCADSFCKQKWVDAVQNLLRQVNGISDGDHGMRRSMELLKIIS</sequence>